<dbReference type="RefSeq" id="WP_183388538.1">
    <property type="nucleotide sequence ID" value="NZ_JACHXM010000018.1"/>
</dbReference>
<reference evidence="1 2" key="1">
    <citation type="submission" date="2020-08" db="EMBL/GenBank/DDBJ databases">
        <title>Genomic Encyclopedia of Type Strains, Phase III (KMG-III): the genomes of soil and plant-associated and newly described type strains.</title>
        <authorList>
            <person name="Whitman W."/>
        </authorList>
    </citation>
    <scope>NUCLEOTIDE SEQUENCE [LARGE SCALE GENOMIC DNA]</scope>
    <source>
        <strain evidence="1 2">CECT 5995</strain>
    </source>
</reference>
<accession>A0A7W5BZS1</accession>
<name>A0A7W5BZS1_9GAMM</name>
<protein>
    <submittedName>
        <fullName evidence="1">Uncharacterized protein</fullName>
    </submittedName>
</protein>
<dbReference type="Proteomes" id="UP000525987">
    <property type="component" value="Unassembled WGS sequence"/>
</dbReference>
<dbReference type="EMBL" id="JACHXM010000018">
    <property type="protein sequence ID" value="MBB3142181.1"/>
    <property type="molecule type" value="Genomic_DNA"/>
</dbReference>
<gene>
    <name evidence="1" type="ORF">FHR96_003068</name>
</gene>
<sequence>MFNPTGTRSFRPYDAGGCAAAVNMIEGHHRFLQANTGDTQDAHTDHFVQNTQGVLANNRHFLGDTRMEYQPNGDATTEGQALHIIGYCYAYLATGKPEYLEAAEFHWDAYVAYFYRGQPVPETPQRWICNWLVNGKEPVLANYPVNPSDPTGGGFKGVPLVFTNGRAQIPHGAPYWGEYLDVATFAHRGHMSYSAINASVRAIQEDVDGLIDWQAVYDSHQVAAPSQPWDPLAWIDWPGYLGATYTPVWGGEAPPPTYPVAWIQTWAGTRVSGAGDILQEGVAAADRGLVQLEDTTINGVYLFNYAVRLPVADGGYEFARNEPWHNRPVHAPLLGGNNQMGNAADAEVWFVDACYLLWQITGDTRYKKALDSVFFTAHEYTYIDSTDRFFRQSPTAGTPFTDGISYDYTYPSALAVSYGRDAEGYITASLPEAGDLFLEQQSVWFRINADSVLRVTVGADVSDGSPMACRATLNINQAKEDTPEQEAWFVDLPAASSAVPVVHDVPISHLVREVDPATGEAYLVAESSAVTDYGGCTWAERLEEGIYDGRPGKIVEAAFPDSDAGFIIGFWGTSTGRAPVTQIVYRSDAEFDLRIEDDDMWRWYWILPATEGGWQLATLDPNDMVLSGYQPEHDGDPDPAAPVLSTVDQLTVLLENGGDTDRTFSYYCVNALPERFGLTDGWTILFTLELSATAAFTAIVGDCTMRHYRLDSLDYCPGTIPFSNIYEDGSSQIGPWRGLPYPGYQYPMIYTIHDDPQYDTWIDNQIEFLWDAQQWYATEMGVLGPVASAYIWNRWDATEYGPANTWTMYHWGDGHAWDGYQPRAMMAGARAWFELAHRGQPVPPRLRAYTEYWCLYLVDFMQRSGGRAPTEFPSASAPDPTAEHDFVGHMSGLYLGAACFAAMAGSEVEGLSWLIETLFTQIQNNYTVTPTPGHPMNGSWTPWASPSDDEGMFYGFWAGELLRGLGLYTLYKEHGPGVDIYALSAAGEG</sequence>
<evidence type="ECO:0000313" key="2">
    <source>
        <dbReference type="Proteomes" id="UP000525987"/>
    </source>
</evidence>
<proteinExistence type="predicted"/>
<dbReference type="AlphaFoldDB" id="A0A7W5BZS1"/>
<comment type="caution">
    <text evidence="1">The sequence shown here is derived from an EMBL/GenBank/DDBJ whole genome shotgun (WGS) entry which is preliminary data.</text>
</comment>
<evidence type="ECO:0000313" key="1">
    <source>
        <dbReference type="EMBL" id="MBB3142181.1"/>
    </source>
</evidence>
<keyword evidence="2" id="KW-1185">Reference proteome</keyword>
<organism evidence="1 2">
    <name type="scientific">Halomonas organivorans</name>
    <dbReference type="NCBI Taxonomy" id="257772"/>
    <lineage>
        <taxon>Bacteria</taxon>
        <taxon>Pseudomonadati</taxon>
        <taxon>Pseudomonadota</taxon>
        <taxon>Gammaproteobacteria</taxon>
        <taxon>Oceanospirillales</taxon>
        <taxon>Halomonadaceae</taxon>
        <taxon>Halomonas</taxon>
    </lineage>
</organism>